<dbReference type="Gene3D" id="3.30.2290.10">
    <property type="entry name" value="PmbA/TldD superfamily"/>
    <property type="match status" value="1"/>
</dbReference>
<dbReference type="InterPro" id="IPR045570">
    <property type="entry name" value="Metalloprtase-TldD/E_cen_dom"/>
</dbReference>
<gene>
    <name evidence="4" type="ORF">K9W45_00895</name>
</gene>
<dbReference type="EMBL" id="CP084166">
    <property type="protein sequence ID" value="UJG41032.1"/>
    <property type="molecule type" value="Genomic_DNA"/>
</dbReference>
<dbReference type="InterPro" id="IPR002510">
    <property type="entry name" value="Metalloprtase-TldD/E_N"/>
</dbReference>
<dbReference type="AlphaFoldDB" id="A0A9Y1BLG4"/>
<reference evidence="4" key="1">
    <citation type="journal article" date="2022" name="Nat. Microbiol.">
        <title>Unique mobile elements and scalable gene flow at the prokaryote-eukaryote boundary revealed by circularized Asgard archaea genomes.</title>
        <authorList>
            <person name="Wu F."/>
            <person name="Speth D.R."/>
            <person name="Philosof A."/>
            <person name="Cremiere A."/>
            <person name="Narayanan A."/>
            <person name="Barco R.A."/>
            <person name="Connon S.A."/>
            <person name="Amend J.P."/>
            <person name="Antoshechkin I.A."/>
            <person name="Orphan V.J."/>
        </authorList>
    </citation>
    <scope>NUCLEOTIDE SEQUENCE</scope>
    <source>
        <strain evidence="4">PM71</strain>
    </source>
</reference>
<feature type="domain" description="Metalloprotease TldD/E N-terminal" evidence="1">
    <location>
        <begin position="29"/>
        <end position="92"/>
    </location>
</feature>
<accession>A0A9Y1BLG4</accession>
<dbReference type="InterPro" id="IPR047657">
    <property type="entry name" value="PmbA"/>
</dbReference>
<evidence type="ECO:0000259" key="3">
    <source>
        <dbReference type="Pfam" id="PF19290"/>
    </source>
</evidence>
<dbReference type="Proteomes" id="UP001201020">
    <property type="component" value="Chromosome"/>
</dbReference>
<name>A0A9Y1BLG4_9ARCH</name>
<dbReference type="InterPro" id="IPR045569">
    <property type="entry name" value="Metalloprtase-TldD/E_C"/>
</dbReference>
<protein>
    <submittedName>
        <fullName evidence="4">TldD/PmbA family protein</fullName>
    </submittedName>
</protein>
<evidence type="ECO:0000313" key="4">
    <source>
        <dbReference type="EMBL" id="UJG41032.1"/>
    </source>
</evidence>
<dbReference type="InterPro" id="IPR035068">
    <property type="entry name" value="TldD/PmbA_N"/>
</dbReference>
<evidence type="ECO:0000259" key="2">
    <source>
        <dbReference type="Pfam" id="PF19289"/>
    </source>
</evidence>
<evidence type="ECO:0000259" key="1">
    <source>
        <dbReference type="Pfam" id="PF01523"/>
    </source>
</evidence>
<proteinExistence type="predicted"/>
<dbReference type="Pfam" id="PF01523">
    <property type="entry name" value="PmbA_TldD_1st"/>
    <property type="match status" value="1"/>
</dbReference>
<dbReference type="Pfam" id="PF19290">
    <property type="entry name" value="PmbA_TldD_2nd"/>
    <property type="match status" value="1"/>
</dbReference>
<dbReference type="GO" id="GO:0008237">
    <property type="term" value="F:metallopeptidase activity"/>
    <property type="evidence" value="ECO:0007669"/>
    <property type="project" value="InterPro"/>
</dbReference>
<dbReference type="GO" id="GO:0006508">
    <property type="term" value="P:proteolysis"/>
    <property type="evidence" value="ECO:0007669"/>
    <property type="project" value="InterPro"/>
</dbReference>
<feature type="domain" description="Metalloprotease TldD/E C-terminal" evidence="2">
    <location>
        <begin position="230"/>
        <end position="458"/>
    </location>
</feature>
<organism evidence="4">
    <name type="scientific">Candidatus Heimdallarchaeum aukensis</name>
    <dbReference type="NCBI Taxonomy" id="2876573"/>
    <lineage>
        <taxon>Archaea</taxon>
        <taxon>Promethearchaeati</taxon>
        <taxon>Candidatus Heimdallarchaeota</taxon>
        <taxon>Candidatus Heimdallarchaeia (ex Rinke et al. 2021) (nom. nud.)</taxon>
        <taxon>Candidatus Heimdallarchaeales</taxon>
        <taxon>Candidatus Heimdallarchaeaceae</taxon>
        <taxon>Candidatus Heimdallarchaeum</taxon>
    </lineage>
</organism>
<sequence>MELNEIREKILNIADTTIKYARDLNIPSAEAFVYNSLETSLSENKGKVDSRDGVVQGVGIRVAIGKQLGFSSCTGFSEKSIKEALRKAYAIAKASPKNPLFESFVSESKQSKDGILDHEVLHLTPEKLADKISELLYNVDKNDQRIIGVSVNVEKVVRGYAIGTTEGCLVSTLSTVFGGSAYAVVMKEGDRKTASEFVLSRKNEDISELGQKAVEKGFQHLGSKPFNVSEKLPIVLHPYTSSAFLTVPFMQSLSGAAYVEKRNPLGDKLGKKIADERFNLIDDGQIPESQSTVAIDGEGSPVGKTSIIEKGILKTFLFDRMYAKAANTETTANASRGGMMGGIAFENIPSVSPRKLVVEPVKKNLEEQIAEIDKGIYIEETPIGLFTANVITGDFSITSNNAFLIEKGERTLPLRSVSIAGNYYQVFENFISIGDDVLQSPWPLDAPAVSIANITVSG</sequence>
<dbReference type="Pfam" id="PF19289">
    <property type="entry name" value="PmbA_TldD_3rd"/>
    <property type="match status" value="1"/>
</dbReference>
<dbReference type="GO" id="GO:0005829">
    <property type="term" value="C:cytosol"/>
    <property type="evidence" value="ECO:0007669"/>
    <property type="project" value="TreeGrafter"/>
</dbReference>
<dbReference type="PANTHER" id="PTHR43421">
    <property type="entry name" value="METALLOPROTEASE PMBA"/>
    <property type="match status" value="1"/>
</dbReference>
<feature type="domain" description="Metalloprotease TldD/E central" evidence="3">
    <location>
        <begin position="128"/>
        <end position="216"/>
    </location>
</feature>
<dbReference type="InterPro" id="IPR036059">
    <property type="entry name" value="TldD/PmbA_sf"/>
</dbReference>
<dbReference type="PANTHER" id="PTHR43421:SF1">
    <property type="entry name" value="METALLOPROTEASE PMBA"/>
    <property type="match status" value="1"/>
</dbReference>
<dbReference type="SUPFAM" id="SSF111283">
    <property type="entry name" value="Putative modulator of DNA gyrase, PmbA/TldD"/>
    <property type="match status" value="1"/>
</dbReference>